<keyword evidence="12 15" id="KW-0457">Lysine biosynthesis</keyword>
<evidence type="ECO:0000256" key="2">
    <source>
        <dbReference type="ARBA" id="ARBA00005076"/>
    </source>
</evidence>
<protein>
    <recommendedName>
        <fullName evidence="6 15">Aspartate-semialdehyde dehydrogenase</fullName>
        <shortName evidence="15">ASA dehydrogenase</shortName>
        <shortName evidence="15">ASADH</shortName>
        <ecNumber evidence="6 15">1.2.1.11</ecNumber>
    </recommendedName>
    <alternativeName>
        <fullName evidence="15">Aspartate-beta-semialdehyde dehydrogenase</fullName>
    </alternativeName>
</protein>
<evidence type="ECO:0000256" key="10">
    <source>
        <dbReference type="ARBA" id="ARBA00022915"/>
    </source>
</evidence>
<dbReference type="Gene3D" id="3.30.360.10">
    <property type="entry name" value="Dihydrodipicolinate Reductase, domain 2"/>
    <property type="match status" value="1"/>
</dbReference>
<feature type="binding site" evidence="15">
    <location>
        <begin position="162"/>
        <end position="163"/>
    </location>
    <ligand>
        <name>NADP(+)</name>
        <dbReference type="ChEBI" id="CHEBI:58349"/>
    </ligand>
</feature>
<dbReference type="GO" id="GO:0009088">
    <property type="term" value="P:threonine biosynthetic process"/>
    <property type="evidence" value="ECO:0007669"/>
    <property type="project" value="UniProtKB-UniRule"/>
</dbReference>
<dbReference type="GO" id="GO:0050661">
    <property type="term" value="F:NADP binding"/>
    <property type="evidence" value="ECO:0007669"/>
    <property type="project" value="UniProtKB-UniRule"/>
</dbReference>
<keyword evidence="11 15" id="KW-0560">Oxidoreductase</keyword>
<evidence type="ECO:0000256" key="8">
    <source>
        <dbReference type="ARBA" id="ARBA00022697"/>
    </source>
</evidence>
<evidence type="ECO:0000256" key="16">
    <source>
        <dbReference type="PIRSR" id="PIRSR000148-1"/>
    </source>
</evidence>
<evidence type="ECO:0000256" key="14">
    <source>
        <dbReference type="ARBA" id="ARBA00047891"/>
    </source>
</evidence>
<accession>A0AAT9G7Z2</accession>
<dbReference type="InterPro" id="IPR012080">
    <property type="entry name" value="Asp_semialdehyde_DH"/>
</dbReference>
<dbReference type="GO" id="GO:0071266">
    <property type="term" value="P:'de novo' L-methionine biosynthetic process"/>
    <property type="evidence" value="ECO:0007669"/>
    <property type="project" value="UniProtKB-UniRule"/>
</dbReference>
<comment type="function">
    <text evidence="15">Catalyzes the NADPH-dependent formation of L-aspartate-semialdehyde (L-ASA) by the reductive dephosphorylation of L-aspartyl-4-phosphate.</text>
</comment>
<comment type="pathway">
    <text evidence="3 15">Amino-acid biosynthesis; L-threonine biosynthesis; L-threonine from L-aspartate: step 2/5.</text>
</comment>
<dbReference type="PIRSF" id="PIRSF000148">
    <property type="entry name" value="ASA_dh"/>
    <property type="match status" value="1"/>
</dbReference>
<keyword evidence="13 15" id="KW-0486">Methionine biosynthesis</keyword>
<keyword evidence="10 15" id="KW-0220">Diaminopimelate biosynthesis</keyword>
<feature type="binding site" evidence="15">
    <location>
        <position position="317"/>
    </location>
    <ligand>
        <name>NADP(+)</name>
        <dbReference type="ChEBI" id="CHEBI:58349"/>
    </ligand>
</feature>
<dbReference type="HAMAP" id="MF_02121">
    <property type="entry name" value="ASADH"/>
    <property type="match status" value="1"/>
</dbReference>
<dbReference type="NCBIfam" id="TIGR01296">
    <property type="entry name" value="asd_B"/>
    <property type="match status" value="1"/>
</dbReference>
<comment type="pathway">
    <text evidence="1 15">Amino-acid biosynthesis; L-methionine biosynthesis via de novo pathway; L-homoserine from L-aspartate: step 2/3.</text>
</comment>
<dbReference type="GO" id="GO:0009089">
    <property type="term" value="P:lysine biosynthetic process via diaminopimelate"/>
    <property type="evidence" value="ECO:0007669"/>
    <property type="project" value="UniProtKB-UniRule"/>
</dbReference>
<evidence type="ECO:0000256" key="4">
    <source>
        <dbReference type="ARBA" id="ARBA00010584"/>
    </source>
</evidence>
<dbReference type="InterPro" id="IPR036291">
    <property type="entry name" value="NAD(P)-bd_dom_sf"/>
</dbReference>
<evidence type="ECO:0000259" key="17">
    <source>
        <dbReference type="SMART" id="SM00859"/>
    </source>
</evidence>
<dbReference type="NCBIfam" id="NF011456">
    <property type="entry name" value="PRK14874.1"/>
    <property type="match status" value="1"/>
</dbReference>
<dbReference type="SMART" id="SM00859">
    <property type="entry name" value="Semialdhyde_dh"/>
    <property type="match status" value="1"/>
</dbReference>
<dbReference type="SUPFAM" id="SSF55347">
    <property type="entry name" value="Glyceraldehyde-3-phosphate dehydrogenase-like, C-terminal domain"/>
    <property type="match status" value="1"/>
</dbReference>
<evidence type="ECO:0000256" key="9">
    <source>
        <dbReference type="ARBA" id="ARBA00022857"/>
    </source>
</evidence>
<comment type="catalytic activity">
    <reaction evidence="14 15">
        <text>L-aspartate 4-semialdehyde + phosphate + NADP(+) = 4-phospho-L-aspartate + NADPH + H(+)</text>
        <dbReference type="Rhea" id="RHEA:24284"/>
        <dbReference type="ChEBI" id="CHEBI:15378"/>
        <dbReference type="ChEBI" id="CHEBI:43474"/>
        <dbReference type="ChEBI" id="CHEBI:57535"/>
        <dbReference type="ChEBI" id="CHEBI:57783"/>
        <dbReference type="ChEBI" id="CHEBI:58349"/>
        <dbReference type="ChEBI" id="CHEBI:537519"/>
        <dbReference type="EC" id="1.2.1.11"/>
    </reaction>
</comment>
<evidence type="ECO:0000256" key="3">
    <source>
        <dbReference type="ARBA" id="ARBA00005097"/>
    </source>
</evidence>
<dbReference type="SUPFAM" id="SSF51735">
    <property type="entry name" value="NAD(P)-binding Rossmann-fold domains"/>
    <property type="match status" value="1"/>
</dbReference>
<comment type="similarity">
    <text evidence="4 15">Belongs to the aspartate-semialdehyde dehydrogenase family.</text>
</comment>
<organism evidence="18">
    <name type="scientific">Candidatus Tisiphia endosymbiont of Sergentomyia squamirostris</name>
    <dbReference type="NCBI Taxonomy" id="3113639"/>
    <lineage>
        <taxon>Bacteria</taxon>
        <taxon>Pseudomonadati</taxon>
        <taxon>Pseudomonadota</taxon>
        <taxon>Alphaproteobacteria</taxon>
        <taxon>Rickettsiales</taxon>
        <taxon>Rickettsiaceae</taxon>
        <taxon>Rickettsieae</taxon>
        <taxon>Candidatus Tisiphia</taxon>
    </lineage>
</organism>
<feature type="domain" description="Semialdehyde dehydrogenase NAD-binding" evidence="17">
    <location>
        <begin position="6"/>
        <end position="121"/>
    </location>
</feature>
<dbReference type="Pfam" id="PF02774">
    <property type="entry name" value="Semialdhyde_dhC"/>
    <property type="match status" value="1"/>
</dbReference>
<name>A0AAT9G7Z2_9RICK</name>
<dbReference type="GO" id="GO:0009097">
    <property type="term" value="P:isoleucine biosynthetic process"/>
    <property type="evidence" value="ECO:0007669"/>
    <property type="project" value="UniProtKB-UniRule"/>
</dbReference>
<dbReference type="EMBL" id="AP029170">
    <property type="protein sequence ID" value="BFD45949.1"/>
    <property type="molecule type" value="Genomic_DNA"/>
</dbReference>
<keyword evidence="8 15" id="KW-0791">Threonine biosynthesis</keyword>
<dbReference type="AlphaFoldDB" id="A0AAT9G7Z2"/>
<dbReference type="PANTHER" id="PTHR46278:SF2">
    <property type="entry name" value="ASPARTATE-SEMIALDEHYDE DEHYDROGENASE"/>
    <property type="match status" value="1"/>
</dbReference>
<comment type="pathway">
    <text evidence="2 15">Amino-acid biosynthesis; L-lysine biosynthesis via DAP pathway; (S)-tetrahydrodipicolinate from L-aspartate: step 2/4.</text>
</comment>
<evidence type="ECO:0000256" key="1">
    <source>
        <dbReference type="ARBA" id="ARBA00005021"/>
    </source>
</evidence>
<proteinExistence type="inferred from homology"/>
<feature type="active site" description="Proton acceptor" evidence="15 16">
    <location>
        <position position="244"/>
    </location>
</feature>
<feature type="binding site" evidence="15">
    <location>
        <position position="159"/>
    </location>
    <ligand>
        <name>substrate</name>
    </ligand>
</feature>
<reference evidence="18" key="1">
    <citation type="submission" date="2024-01" db="EMBL/GenBank/DDBJ databases">
        <title>Sequencing the genomes of a sandfly, Sergentomyia squamirostris, and its two endosymbionts.</title>
        <authorList>
            <person name="Itokawa K."/>
            <person name="Sanjoba C."/>
        </authorList>
    </citation>
    <scope>NUCLEOTIDE SEQUENCE</scope>
    <source>
        <strain evidence="18">RiSSQ</strain>
    </source>
</reference>
<comment type="subunit">
    <text evidence="5 15">Homodimer.</text>
</comment>
<evidence type="ECO:0000313" key="18">
    <source>
        <dbReference type="EMBL" id="BFD45949.1"/>
    </source>
</evidence>
<feature type="active site" description="Acyl-thioester intermediate" evidence="15 16">
    <location>
        <position position="132"/>
    </location>
</feature>
<dbReference type="GO" id="GO:0019877">
    <property type="term" value="P:diaminopimelate biosynthetic process"/>
    <property type="evidence" value="ECO:0007669"/>
    <property type="project" value="UniProtKB-UniRule"/>
</dbReference>
<evidence type="ECO:0000256" key="13">
    <source>
        <dbReference type="ARBA" id="ARBA00023167"/>
    </source>
</evidence>
<comment type="caution">
    <text evidence="15">Lacks conserved residue(s) required for the propagation of feature annotation.</text>
</comment>
<dbReference type="GO" id="GO:0051287">
    <property type="term" value="F:NAD binding"/>
    <property type="evidence" value="ECO:0007669"/>
    <property type="project" value="InterPro"/>
</dbReference>
<dbReference type="Gene3D" id="3.40.50.720">
    <property type="entry name" value="NAD(P)-binding Rossmann-like Domain"/>
    <property type="match status" value="1"/>
</dbReference>
<feature type="binding site" evidence="15">
    <location>
        <position position="237"/>
    </location>
    <ligand>
        <name>substrate</name>
    </ligand>
</feature>
<evidence type="ECO:0000256" key="12">
    <source>
        <dbReference type="ARBA" id="ARBA00023154"/>
    </source>
</evidence>
<evidence type="ECO:0000256" key="7">
    <source>
        <dbReference type="ARBA" id="ARBA00022605"/>
    </source>
</evidence>
<sequence>MTKQYNIAVIGASGNVGRETLEILFERCFPINKLYAVASSESIGKEVSFGEDSIKIFDIDSVDFSKIDIAFFAAGSEISMKYIPKVVEQGCIVIDKSSFFRLDSDVPLIVPEANLASLKDYTIKNIIANPNCCTAPIATVLKPLDNAVKIKRMVISTYQSTSGAGKRGMDELYEQTKAKYVFSDITPKIFPRQIAFNLFPYIGSVNEGGSTSEESKISLELEKIIGSHAKSSVTCVRVPVFVGHSISMNVEFSGEIDTKEIEEILKESDSIVVNSHLDKTQYISPIDVVGKDLVYVSRIRNDHSQKNTINLWITADNLRKGAALNAVQIAEELIKGYLSKK</sequence>
<dbReference type="InterPro" id="IPR000534">
    <property type="entry name" value="Semialdehyde_DH_NAD-bd"/>
</dbReference>
<evidence type="ECO:0000256" key="11">
    <source>
        <dbReference type="ARBA" id="ARBA00023002"/>
    </source>
</evidence>
<dbReference type="GO" id="GO:0046983">
    <property type="term" value="F:protein dimerization activity"/>
    <property type="evidence" value="ECO:0007669"/>
    <property type="project" value="InterPro"/>
</dbReference>
<evidence type="ECO:0000256" key="5">
    <source>
        <dbReference type="ARBA" id="ARBA00011738"/>
    </source>
</evidence>
<dbReference type="EC" id="1.2.1.11" evidence="6 15"/>
<keyword evidence="9 15" id="KW-0521">NADP</keyword>
<feature type="binding site" evidence="15">
    <location>
        <position position="101"/>
    </location>
    <ligand>
        <name>phosphate</name>
        <dbReference type="ChEBI" id="CHEBI:43474"/>
    </ligand>
</feature>
<feature type="binding site" evidence="15">
    <location>
        <begin position="13"/>
        <end position="16"/>
    </location>
    <ligand>
        <name>NADP(+)</name>
        <dbReference type="ChEBI" id="CHEBI:58349"/>
    </ligand>
</feature>
<dbReference type="CDD" id="cd18131">
    <property type="entry name" value="ASADH_C_bac_euk_like"/>
    <property type="match status" value="1"/>
</dbReference>
<dbReference type="InterPro" id="IPR012280">
    <property type="entry name" value="Semialdhyde_DH_dimer_dom"/>
</dbReference>
<dbReference type="PANTHER" id="PTHR46278">
    <property type="entry name" value="DEHYDROGENASE, PUTATIVE-RELATED"/>
    <property type="match status" value="1"/>
</dbReference>
<dbReference type="InterPro" id="IPR005986">
    <property type="entry name" value="Asp_semialdehyde_DH_beta"/>
</dbReference>
<evidence type="ECO:0000256" key="6">
    <source>
        <dbReference type="ARBA" id="ARBA00013120"/>
    </source>
</evidence>
<dbReference type="CDD" id="cd02316">
    <property type="entry name" value="VcASADH2_like_N"/>
    <property type="match status" value="1"/>
</dbReference>
<keyword evidence="7 15" id="KW-0028">Amino-acid biosynthesis</keyword>
<dbReference type="NCBIfam" id="NF004224">
    <property type="entry name" value="PRK05671.1"/>
    <property type="match status" value="1"/>
</dbReference>
<gene>
    <name evidence="15 18" type="primary">asd</name>
    <name evidence="18" type="ORF">DMENIID0002_05950</name>
</gene>
<dbReference type="GO" id="GO:0004073">
    <property type="term" value="F:aspartate-semialdehyde dehydrogenase activity"/>
    <property type="evidence" value="ECO:0007669"/>
    <property type="project" value="UniProtKB-UniRule"/>
</dbReference>
<dbReference type="Pfam" id="PF01118">
    <property type="entry name" value="Semialdhyde_dh"/>
    <property type="match status" value="1"/>
</dbReference>
<evidence type="ECO:0000256" key="15">
    <source>
        <dbReference type="HAMAP-Rule" id="MF_02121"/>
    </source>
</evidence>